<feature type="region of interest" description="Disordered" evidence="1">
    <location>
        <begin position="1"/>
        <end position="55"/>
    </location>
</feature>
<gene>
    <name evidence="2" type="ORF">SAMN05421642_101518</name>
</gene>
<dbReference type="AlphaFoldDB" id="A0A239DEB9"/>
<evidence type="ECO:0008006" key="4">
    <source>
        <dbReference type="Google" id="ProtNLM"/>
    </source>
</evidence>
<protein>
    <recommendedName>
        <fullName evidence="4">DUF5302 domain-containing protein</fullName>
    </recommendedName>
</protein>
<evidence type="ECO:0000313" key="3">
    <source>
        <dbReference type="Proteomes" id="UP000198327"/>
    </source>
</evidence>
<name>A0A239DEB9_9NOCA</name>
<evidence type="ECO:0000256" key="1">
    <source>
        <dbReference type="SAM" id="MobiDB-lite"/>
    </source>
</evidence>
<accession>A0A239DEB9</accession>
<dbReference type="EMBL" id="FZOW01000001">
    <property type="protein sequence ID" value="SNS30667.1"/>
    <property type="molecule type" value="Genomic_DNA"/>
</dbReference>
<reference evidence="3" key="1">
    <citation type="submission" date="2017-06" db="EMBL/GenBank/DDBJ databases">
        <authorList>
            <person name="Varghese N."/>
            <person name="Submissions S."/>
        </authorList>
    </citation>
    <scope>NUCLEOTIDE SEQUENCE [LARGE SCALE GENOMIC DNA]</scope>
    <source>
        <strain evidence="3">JCM 23211</strain>
    </source>
</reference>
<dbReference type="InterPro" id="IPR035172">
    <property type="entry name" value="DUF5302"/>
</dbReference>
<proteinExistence type="predicted"/>
<dbReference type="Proteomes" id="UP000198327">
    <property type="component" value="Unassembled WGS sequence"/>
</dbReference>
<dbReference type="RefSeq" id="WP_176444084.1">
    <property type="nucleotide sequence ID" value="NZ_FZOW01000001.1"/>
</dbReference>
<evidence type="ECO:0000313" key="2">
    <source>
        <dbReference type="EMBL" id="SNS30667.1"/>
    </source>
</evidence>
<dbReference type="Pfam" id="PF17227">
    <property type="entry name" value="DUF5302"/>
    <property type="match status" value="1"/>
</dbReference>
<feature type="compositionally biased region" description="Basic and acidic residues" evidence="1">
    <location>
        <begin position="7"/>
        <end position="19"/>
    </location>
</feature>
<organism evidence="2 3">
    <name type="scientific">Rhodococcoides kyotonense</name>
    <dbReference type="NCBI Taxonomy" id="398843"/>
    <lineage>
        <taxon>Bacteria</taxon>
        <taxon>Bacillati</taxon>
        <taxon>Actinomycetota</taxon>
        <taxon>Actinomycetes</taxon>
        <taxon>Mycobacteriales</taxon>
        <taxon>Nocardiaceae</taxon>
        <taxon>Rhodococcoides</taxon>
    </lineage>
</organism>
<keyword evidence="3" id="KW-1185">Reference proteome</keyword>
<sequence>MTQSDNEDLKKKFREALDKKNHKSVTATDHKDGGPKVSNAHGPADHQKMFRRKSV</sequence>